<dbReference type="PRINTS" id="PR00598">
    <property type="entry name" value="HTHMARR"/>
</dbReference>
<name>A0ABV8VNF8_9NOCA</name>
<evidence type="ECO:0000313" key="2">
    <source>
        <dbReference type="EMBL" id="MFC4377311.1"/>
    </source>
</evidence>
<dbReference type="InterPro" id="IPR036388">
    <property type="entry name" value="WH-like_DNA-bd_sf"/>
</dbReference>
<proteinExistence type="predicted"/>
<dbReference type="PANTHER" id="PTHR33164:SF43">
    <property type="entry name" value="HTH-TYPE TRANSCRIPTIONAL REPRESSOR YETL"/>
    <property type="match status" value="1"/>
</dbReference>
<dbReference type="InterPro" id="IPR000835">
    <property type="entry name" value="HTH_MarR-typ"/>
</dbReference>
<gene>
    <name evidence="2" type="ORF">ACFO5K_24830</name>
</gene>
<dbReference type="SMART" id="SM00347">
    <property type="entry name" value="HTH_MARR"/>
    <property type="match status" value="1"/>
</dbReference>
<dbReference type="SUPFAM" id="SSF46785">
    <property type="entry name" value="Winged helix' DNA-binding domain"/>
    <property type="match status" value="1"/>
</dbReference>
<dbReference type="PROSITE" id="PS50995">
    <property type="entry name" value="HTH_MARR_2"/>
    <property type="match status" value="1"/>
</dbReference>
<organism evidence="2 3">
    <name type="scientific">Nocardia halotolerans</name>
    <dbReference type="NCBI Taxonomy" id="1755878"/>
    <lineage>
        <taxon>Bacteria</taxon>
        <taxon>Bacillati</taxon>
        <taxon>Actinomycetota</taxon>
        <taxon>Actinomycetes</taxon>
        <taxon>Mycobacteriales</taxon>
        <taxon>Nocardiaceae</taxon>
        <taxon>Nocardia</taxon>
    </lineage>
</organism>
<dbReference type="EMBL" id="JBHSDL010000030">
    <property type="protein sequence ID" value="MFC4377311.1"/>
    <property type="molecule type" value="Genomic_DNA"/>
</dbReference>
<dbReference type="InterPro" id="IPR039422">
    <property type="entry name" value="MarR/SlyA-like"/>
</dbReference>
<feature type="domain" description="HTH marR-type" evidence="1">
    <location>
        <begin position="6"/>
        <end position="138"/>
    </location>
</feature>
<reference evidence="3" key="1">
    <citation type="journal article" date="2019" name="Int. J. Syst. Evol. Microbiol.">
        <title>The Global Catalogue of Microorganisms (GCM) 10K type strain sequencing project: providing services to taxonomists for standard genome sequencing and annotation.</title>
        <authorList>
            <consortium name="The Broad Institute Genomics Platform"/>
            <consortium name="The Broad Institute Genome Sequencing Center for Infectious Disease"/>
            <person name="Wu L."/>
            <person name="Ma J."/>
        </authorList>
    </citation>
    <scope>NUCLEOTIDE SEQUENCE [LARGE SCALE GENOMIC DNA]</scope>
    <source>
        <strain evidence="3">IBRC-M 10490</strain>
    </source>
</reference>
<protein>
    <submittedName>
        <fullName evidence="2">MarR family winged helix-turn-helix transcriptional regulator</fullName>
    </submittedName>
</protein>
<dbReference type="PANTHER" id="PTHR33164">
    <property type="entry name" value="TRANSCRIPTIONAL REGULATOR, MARR FAMILY"/>
    <property type="match status" value="1"/>
</dbReference>
<keyword evidence="3" id="KW-1185">Reference proteome</keyword>
<accession>A0ABV8VNF8</accession>
<comment type="caution">
    <text evidence="2">The sequence shown here is derived from an EMBL/GenBank/DDBJ whole genome shotgun (WGS) entry which is preliminary data.</text>
</comment>
<dbReference type="InterPro" id="IPR036390">
    <property type="entry name" value="WH_DNA-bd_sf"/>
</dbReference>
<sequence length="147" mass="16402">MPKATRPDLAAMLVPLGRALTEAERPVLDRHGLTMWAYVVLLGLDEEPVHTQAALAKAIRADKTRIIPVLDDLQQRGLIRREPDPADRRVNLVQLTAAGAHLRDRAQHDIQQQEQQLLADLPTADRNTFLRVLQLLAERTGTAETQA</sequence>
<dbReference type="Proteomes" id="UP001595844">
    <property type="component" value="Unassembled WGS sequence"/>
</dbReference>
<dbReference type="Pfam" id="PF01047">
    <property type="entry name" value="MarR"/>
    <property type="match status" value="1"/>
</dbReference>
<dbReference type="RefSeq" id="WP_378567776.1">
    <property type="nucleotide sequence ID" value="NZ_JBHSDL010000030.1"/>
</dbReference>
<evidence type="ECO:0000313" key="3">
    <source>
        <dbReference type="Proteomes" id="UP001595844"/>
    </source>
</evidence>
<dbReference type="Gene3D" id="1.10.10.10">
    <property type="entry name" value="Winged helix-like DNA-binding domain superfamily/Winged helix DNA-binding domain"/>
    <property type="match status" value="1"/>
</dbReference>
<evidence type="ECO:0000259" key="1">
    <source>
        <dbReference type="PROSITE" id="PS50995"/>
    </source>
</evidence>